<evidence type="ECO:0000256" key="6">
    <source>
        <dbReference type="ARBA" id="ARBA00023136"/>
    </source>
</evidence>
<reference evidence="9 10" key="1">
    <citation type="journal article" date="2009" name="Nature">
        <title>Evolution of pathogenicity and sexual reproduction in eight Candida genomes.</title>
        <authorList>
            <person name="Butler G."/>
            <person name="Rasmussen M.D."/>
            <person name="Lin M.F."/>
            <person name="Santos M.A."/>
            <person name="Sakthikumar S."/>
            <person name="Munro C.A."/>
            <person name="Rheinbay E."/>
            <person name="Grabherr M."/>
            <person name="Forche A."/>
            <person name="Reedy J.L."/>
            <person name="Agrafioti I."/>
            <person name="Arnaud M.B."/>
            <person name="Bates S."/>
            <person name="Brown A.J."/>
            <person name="Brunke S."/>
            <person name="Costanzo M.C."/>
            <person name="Fitzpatrick D.A."/>
            <person name="de Groot P.W."/>
            <person name="Harris D."/>
            <person name="Hoyer L.L."/>
            <person name="Hube B."/>
            <person name="Klis F.M."/>
            <person name="Kodira C."/>
            <person name="Lennard N."/>
            <person name="Logue M.E."/>
            <person name="Martin R."/>
            <person name="Neiman A.M."/>
            <person name="Nikolaou E."/>
            <person name="Quail M.A."/>
            <person name="Quinn J."/>
            <person name="Santos M.C."/>
            <person name="Schmitzberger F.F."/>
            <person name="Sherlock G."/>
            <person name="Shah P."/>
            <person name="Silverstein K.A."/>
            <person name="Skrzypek M.S."/>
            <person name="Soll D."/>
            <person name="Staggs R."/>
            <person name="Stansfield I."/>
            <person name="Stumpf M.P."/>
            <person name="Sudbery P.E."/>
            <person name="Srikantha T."/>
            <person name="Zeng Q."/>
            <person name="Berman J."/>
            <person name="Berriman M."/>
            <person name="Heitman J."/>
            <person name="Gow N.A."/>
            <person name="Lorenz M.C."/>
            <person name="Birren B.W."/>
            <person name="Kellis M."/>
            <person name="Cuomo C.A."/>
        </authorList>
    </citation>
    <scope>NUCLEOTIDE SEQUENCE [LARGE SCALE GENOMIC DNA]</scope>
    <source>
        <strain evidence="10">ATCC MYA-3404 / T1</strain>
    </source>
</reference>
<dbReference type="EMBL" id="GG692401">
    <property type="protein sequence ID" value="EER31149.1"/>
    <property type="molecule type" value="Genomic_DNA"/>
</dbReference>
<dbReference type="VEuPathDB" id="FungiDB:CTRG_04879"/>
<dbReference type="HOGENOM" id="CLU_086812_4_0_1"/>
<evidence type="ECO:0000313" key="9">
    <source>
        <dbReference type="EMBL" id="EER31149.1"/>
    </source>
</evidence>
<dbReference type="PROSITE" id="PS51751">
    <property type="entry name" value="EXPERA"/>
    <property type="match status" value="1"/>
</dbReference>
<proteinExistence type="inferred from homology"/>
<feature type="transmembrane region" description="Helical" evidence="7">
    <location>
        <begin position="128"/>
        <end position="150"/>
    </location>
</feature>
<evidence type="ECO:0000259" key="8">
    <source>
        <dbReference type="PROSITE" id="PS51751"/>
    </source>
</evidence>
<dbReference type="Pfam" id="PF05241">
    <property type="entry name" value="EBP"/>
    <property type="match status" value="1"/>
</dbReference>
<evidence type="ECO:0000256" key="4">
    <source>
        <dbReference type="ARBA" id="ARBA00022824"/>
    </source>
</evidence>
<dbReference type="STRING" id="294747.C5MFN6"/>
<evidence type="ECO:0000256" key="2">
    <source>
        <dbReference type="ARBA" id="ARBA00009096"/>
    </source>
</evidence>
<keyword evidence="6 7" id="KW-0472">Membrane</keyword>
<protein>
    <recommendedName>
        <fullName evidence="7">Efficient mitochondria targeting-associated protein 19</fullName>
    </recommendedName>
</protein>
<keyword evidence="10" id="KW-1185">Reference proteome</keyword>
<comment type="subcellular location">
    <subcellularLocation>
        <location evidence="1">Endoplasmic reticulum membrane</location>
        <topology evidence="1">Multi-pass membrane protein</topology>
    </subcellularLocation>
</comment>
<evidence type="ECO:0000256" key="5">
    <source>
        <dbReference type="ARBA" id="ARBA00022989"/>
    </source>
</evidence>
<comment type="similarity">
    <text evidence="2">Belongs to the TMEM97/sigma-2 receptor family.</text>
</comment>
<dbReference type="AlphaFoldDB" id="C5MFN6"/>
<gene>
    <name evidence="9" type="ORF">CTRG_04879</name>
</gene>
<dbReference type="InterPro" id="IPR033118">
    <property type="entry name" value="EXPERA"/>
</dbReference>
<dbReference type="GO" id="GO:0006626">
    <property type="term" value="P:protein targeting to mitochondrion"/>
    <property type="evidence" value="ECO:0007669"/>
    <property type="project" value="EnsemblFungi"/>
</dbReference>
<feature type="transmembrane region" description="Helical" evidence="7">
    <location>
        <begin position="92"/>
        <end position="116"/>
    </location>
</feature>
<accession>C5MFN6</accession>
<feature type="domain" description="EXPERA" evidence="8">
    <location>
        <begin position="5"/>
        <end position="146"/>
    </location>
</feature>
<dbReference type="eggNOG" id="ENOG502S75H">
    <property type="taxonomic scope" value="Eukaryota"/>
</dbReference>
<keyword evidence="4 7" id="KW-0256">Endoplasmic reticulum</keyword>
<dbReference type="GO" id="GO:0005789">
    <property type="term" value="C:endoplasmic reticulum membrane"/>
    <property type="evidence" value="ECO:0007669"/>
    <property type="project" value="UniProtKB-SubCell"/>
</dbReference>
<evidence type="ECO:0000256" key="3">
    <source>
        <dbReference type="ARBA" id="ARBA00022692"/>
    </source>
</evidence>
<sequence>MNPLIEKSLFWYYLIHIPITIFIDSSCIIPQQYQLAITSKIVDFHVSTNHDILLSSPQTWFKIFVTFEVVFQLPLFFYFLYKYLSNRLDLSYYLWSIIYGFNAGFTTFVCLIWLILEYKTYDLSIGQVTNLCAIYSPYVIIPLIIIINSFKNIRSLKLKTD</sequence>
<dbReference type="RefSeq" id="XP_002550581.1">
    <property type="nucleotide sequence ID" value="XM_002550535.1"/>
</dbReference>
<dbReference type="PIRSF" id="PIRSF031032">
    <property type="entry name" value="TMP_97_prd"/>
    <property type="match status" value="1"/>
</dbReference>
<dbReference type="KEGG" id="ctp:CTRG_04879"/>
<name>C5MFN6_CANTT</name>
<organism evidence="9 10">
    <name type="scientific">Candida tropicalis (strain ATCC MYA-3404 / T1)</name>
    <name type="common">Yeast</name>
    <dbReference type="NCBI Taxonomy" id="294747"/>
    <lineage>
        <taxon>Eukaryota</taxon>
        <taxon>Fungi</taxon>
        <taxon>Dikarya</taxon>
        <taxon>Ascomycota</taxon>
        <taxon>Saccharomycotina</taxon>
        <taxon>Pichiomycetes</taxon>
        <taxon>Debaryomycetaceae</taxon>
        <taxon>Candida/Lodderomyces clade</taxon>
        <taxon>Candida</taxon>
    </lineage>
</organism>
<keyword evidence="5 7" id="KW-1133">Transmembrane helix</keyword>
<dbReference type="PANTHER" id="PTHR31204:SF1">
    <property type="entry name" value="SIGMA INTRACELLULAR RECEPTOR 2"/>
    <property type="match status" value="1"/>
</dbReference>
<dbReference type="InterPro" id="IPR016964">
    <property type="entry name" value="Sigma2_recept"/>
</dbReference>
<dbReference type="Proteomes" id="UP000002037">
    <property type="component" value="Unassembled WGS sequence"/>
</dbReference>
<dbReference type="GeneID" id="8298882"/>
<feature type="transmembrane region" description="Helical" evidence="7">
    <location>
        <begin position="60"/>
        <end position="80"/>
    </location>
</feature>
<evidence type="ECO:0000313" key="10">
    <source>
        <dbReference type="Proteomes" id="UP000002037"/>
    </source>
</evidence>
<dbReference type="OrthoDB" id="433124at2759"/>
<dbReference type="PANTHER" id="PTHR31204">
    <property type="entry name" value="SIGMA INTRACELLULAR RECEPTOR 2"/>
    <property type="match status" value="1"/>
</dbReference>
<evidence type="ECO:0000256" key="1">
    <source>
        <dbReference type="ARBA" id="ARBA00004477"/>
    </source>
</evidence>
<dbReference type="InterPro" id="IPR051987">
    <property type="entry name" value="Sigma-2_receptor-like"/>
</dbReference>
<keyword evidence="3 7" id="KW-0812">Transmembrane</keyword>
<evidence type="ECO:0000256" key="7">
    <source>
        <dbReference type="PIRNR" id="PIRNR031032"/>
    </source>
</evidence>